<keyword evidence="3" id="KW-0143">Chaperone</keyword>
<comment type="catalytic activity">
    <reaction evidence="6">
        <text>GTP + H2O = GDP + phosphate + H(+)</text>
        <dbReference type="Rhea" id="RHEA:19669"/>
        <dbReference type="ChEBI" id="CHEBI:15377"/>
        <dbReference type="ChEBI" id="CHEBI:15378"/>
        <dbReference type="ChEBI" id="CHEBI:37565"/>
        <dbReference type="ChEBI" id="CHEBI:43474"/>
        <dbReference type="ChEBI" id="CHEBI:58189"/>
    </reaction>
    <physiologicalReaction direction="left-to-right" evidence="6">
        <dbReference type="Rhea" id="RHEA:19670"/>
    </physiologicalReaction>
</comment>
<dbReference type="Proteomes" id="UP000187464">
    <property type="component" value="Chromosome I"/>
</dbReference>
<dbReference type="PANTHER" id="PTHR13748:SF59">
    <property type="entry name" value="COBW C-TERMINAL DOMAIN-CONTAINING PROTEIN"/>
    <property type="match status" value="1"/>
</dbReference>
<dbReference type="KEGG" id="psac:PSM36_1981"/>
<dbReference type="Pfam" id="PF07683">
    <property type="entry name" value="CobW_C"/>
    <property type="match status" value="1"/>
</dbReference>
<dbReference type="GO" id="GO:0000166">
    <property type="term" value="F:nucleotide binding"/>
    <property type="evidence" value="ECO:0007669"/>
    <property type="project" value="UniProtKB-KW"/>
</dbReference>
<evidence type="ECO:0000256" key="2">
    <source>
        <dbReference type="ARBA" id="ARBA00022801"/>
    </source>
</evidence>
<evidence type="ECO:0000256" key="5">
    <source>
        <dbReference type="ARBA" id="ARBA00045658"/>
    </source>
</evidence>
<dbReference type="InterPro" id="IPR027417">
    <property type="entry name" value="P-loop_NTPase"/>
</dbReference>
<dbReference type="EMBL" id="LT605205">
    <property type="protein sequence ID" value="SCD20790.1"/>
    <property type="molecule type" value="Genomic_DNA"/>
</dbReference>
<dbReference type="STRING" id="1642647.PSM36_1981"/>
<evidence type="ECO:0000256" key="3">
    <source>
        <dbReference type="ARBA" id="ARBA00023186"/>
    </source>
</evidence>
<evidence type="ECO:0000313" key="8">
    <source>
        <dbReference type="EMBL" id="SCD20790.1"/>
    </source>
</evidence>
<accession>A0A1R3T0W5</accession>
<dbReference type="RefSeq" id="WP_154671002.1">
    <property type="nucleotide sequence ID" value="NZ_LT605205.1"/>
</dbReference>
<proteinExistence type="inferred from homology"/>
<dbReference type="InterPro" id="IPR036627">
    <property type="entry name" value="CobW-likC_sf"/>
</dbReference>
<protein>
    <submittedName>
        <fullName evidence="8">GTPase, G3E family</fullName>
    </submittedName>
</protein>
<evidence type="ECO:0000259" key="7">
    <source>
        <dbReference type="SMART" id="SM00833"/>
    </source>
</evidence>
<dbReference type="GO" id="GO:0016787">
    <property type="term" value="F:hydrolase activity"/>
    <property type="evidence" value="ECO:0007669"/>
    <property type="project" value="UniProtKB-KW"/>
</dbReference>
<dbReference type="PANTHER" id="PTHR13748">
    <property type="entry name" value="COBW-RELATED"/>
    <property type="match status" value="1"/>
</dbReference>
<dbReference type="SMART" id="SM00833">
    <property type="entry name" value="CobW_C"/>
    <property type="match status" value="1"/>
</dbReference>
<dbReference type="CDD" id="cd03112">
    <property type="entry name" value="CobW-like"/>
    <property type="match status" value="1"/>
</dbReference>
<feature type="domain" description="CobW C-terminal" evidence="7">
    <location>
        <begin position="256"/>
        <end position="350"/>
    </location>
</feature>
<dbReference type="InterPro" id="IPR011629">
    <property type="entry name" value="CobW-like_C"/>
</dbReference>
<sequence>MDNNRYETAKPVTIISGFLGAGKTTFLNEYITYRKGIRPFIIENELGEEGIDAGLIVAPGTDVFELNNGCLCCSLNEDLFDLLDALWKRNDEFDELIIETTGIADPATIAQPFLVYPEIEECYKLERTICIVDAQQIDFQLEETEEARKQITFADIILINKCDTVRKGHLSGLEELLRNINPFAVILSGDKESGYPLEKIMAFNRDDFDGKIFPSGATGKDGHDHPILHPAPHADVENHSHPDTHPNHEEFHHHSISSLSFVFDRPFNLDRFGHRLMMFLNIQAKNIYRVKGFIWANDEPQKVIVQSVSNMLAITMGERWPPEEMPKSRLVFIGKDLASRGLEKMLAQCLDKDFIYP</sequence>
<keyword evidence="2" id="KW-0378">Hydrolase</keyword>
<gene>
    <name evidence="8" type="ORF">PSM36_1981</name>
</gene>
<dbReference type="Gene3D" id="3.40.50.300">
    <property type="entry name" value="P-loop containing nucleotide triphosphate hydrolases"/>
    <property type="match status" value="1"/>
</dbReference>
<evidence type="ECO:0000256" key="1">
    <source>
        <dbReference type="ARBA" id="ARBA00022741"/>
    </source>
</evidence>
<comment type="function">
    <text evidence="5">Zinc chaperone that directly transfers zinc cofactor to target proteins, thereby activating them. Zinc is transferred from the CXCC motif in the GTPase domain to the zinc binding site in target proteins in a process requiring GTP hydrolysis.</text>
</comment>
<dbReference type="SUPFAM" id="SSF90002">
    <property type="entry name" value="Hypothetical protein YjiA, C-terminal domain"/>
    <property type="match status" value="1"/>
</dbReference>
<dbReference type="SUPFAM" id="SSF52540">
    <property type="entry name" value="P-loop containing nucleoside triphosphate hydrolases"/>
    <property type="match status" value="1"/>
</dbReference>
<dbReference type="AlphaFoldDB" id="A0A1R3T0W5"/>
<reference evidence="9" key="1">
    <citation type="submission" date="2016-08" db="EMBL/GenBank/DDBJ databases">
        <authorList>
            <person name="Wibberg D."/>
        </authorList>
    </citation>
    <scope>NUCLEOTIDE SEQUENCE [LARGE SCALE GENOMIC DNA]</scope>
</reference>
<evidence type="ECO:0000313" key="9">
    <source>
        <dbReference type="Proteomes" id="UP000187464"/>
    </source>
</evidence>
<keyword evidence="9" id="KW-1185">Reference proteome</keyword>
<organism evidence="8 9">
    <name type="scientific">Proteiniphilum saccharofermentans</name>
    <dbReference type="NCBI Taxonomy" id="1642647"/>
    <lineage>
        <taxon>Bacteria</taxon>
        <taxon>Pseudomonadati</taxon>
        <taxon>Bacteroidota</taxon>
        <taxon>Bacteroidia</taxon>
        <taxon>Bacteroidales</taxon>
        <taxon>Dysgonomonadaceae</taxon>
        <taxon>Proteiniphilum</taxon>
    </lineage>
</organism>
<comment type="similarity">
    <text evidence="4">Belongs to the SIMIBI class G3E GTPase family. ZNG1 subfamily.</text>
</comment>
<evidence type="ECO:0000256" key="4">
    <source>
        <dbReference type="ARBA" id="ARBA00034320"/>
    </source>
</evidence>
<dbReference type="Gene3D" id="3.30.1220.10">
    <property type="entry name" value="CobW-like, C-terminal domain"/>
    <property type="match status" value="1"/>
</dbReference>
<dbReference type="InterPro" id="IPR003495">
    <property type="entry name" value="CobW/HypB/UreG_nucleotide-bd"/>
</dbReference>
<dbReference type="InterPro" id="IPR051316">
    <property type="entry name" value="Zinc-reg_GTPase_activator"/>
</dbReference>
<keyword evidence="1" id="KW-0547">Nucleotide-binding</keyword>
<dbReference type="Pfam" id="PF02492">
    <property type="entry name" value="cobW"/>
    <property type="match status" value="1"/>
</dbReference>
<name>A0A1R3T0W5_9BACT</name>
<evidence type="ECO:0000256" key="6">
    <source>
        <dbReference type="ARBA" id="ARBA00049117"/>
    </source>
</evidence>